<proteinExistence type="predicted"/>
<organism evidence="2 3">
    <name type="scientific">Photobacterium halotolerans</name>
    <dbReference type="NCBI Taxonomy" id="265726"/>
    <lineage>
        <taxon>Bacteria</taxon>
        <taxon>Pseudomonadati</taxon>
        <taxon>Pseudomonadota</taxon>
        <taxon>Gammaproteobacteria</taxon>
        <taxon>Vibrionales</taxon>
        <taxon>Vibrionaceae</taxon>
        <taxon>Photobacterium</taxon>
    </lineage>
</organism>
<dbReference type="RefSeq" id="WP_027253491.1">
    <property type="nucleotide sequence ID" value="NZ_WXWU01000056.1"/>
</dbReference>
<dbReference type="EMBL" id="WXWW01000241">
    <property type="protein sequence ID" value="NAW66837.1"/>
    <property type="molecule type" value="Genomic_DNA"/>
</dbReference>
<dbReference type="SUPFAM" id="SSF54197">
    <property type="entry name" value="HIT-like"/>
    <property type="match status" value="1"/>
</dbReference>
<name>A0A7X4XWH0_9GAMM</name>
<evidence type="ECO:0000313" key="2">
    <source>
        <dbReference type="EMBL" id="NAW66837.1"/>
    </source>
</evidence>
<comment type="caution">
    <text evidence="1">Lacks conserved residue(s) required for the propagation of feature annotation.</text>
</comment>
<dbReference type="InterPro" id="IPR026026">
    <property type="entry name" value="HIT_Hint"/>
</dbReference>
<accession>A0A7X4XWH0</accession>
<dbReference type="Gene3D" id="3.30.428.10">
    <property type="entry name" value="HIT-like"/>
    <property type="match status" value="1"/>
</dbReference>
<evidence type="ECO:0000256" key="1">
    <source>
        <dbReference type="PROSITE-ProRule" id="PRU00464"/>
    </source>
</evidence>
<dbReference type="PROSITE" id="PS51084">
    <property type="entry name" value="HIT_2"/>
    <property type="match status" value="1"/>
</dbReference>
<gene>
    <name evidence="2" type="ORF">CAG72_16690</name>
</gene>
<reference evidence="2 3" key="1">
    <citation type="submission" date="2017-05" db="EMBL/GenBank/DDBJ databases">
        <title>High clonality and local adaptation shapes Vibrionaceae linages within an endangered oasis.</title>
        <authorList>
            <person name="Vazquez-Rosas-Landa M."/>
        </authorList>
    </citation>
    <scope>NUCLEOTIDE SEQUENCE [LARGE SCALE GENOMIC DNA]</scope>
    <source>
        <strain evidence="2 3">P46_P4S1P180</strain>
    </source>
</reference>
<dbReference type="GO" id="GO:0003824">
    <property type="term" value="F:catalytic activity"/>
    <property type="evidence" value="ECO:0007669"/>
    <property type="project" value="InterPro"/>
</dbReference>
<dbReference type="OrthoDB" id="9799145at2"/>
<sequence>MSFTLHPRLSADTQWVGDLPLCRVLLSKEAIGPWLILVPRYDALREIHHMSAADQQQLMVESSSTAQLLETYFSPDKINIGALGNLVPQLHVHHIARFTTDIAWPGPVWGNTDGSQRSEDERQQLVERLQLLFSQVNGFTSA</sequence>
<comment type="caution">
    <text evidence="2">The sequence shown here is derived from an EMBL/GenBank/DDBJ whole genome shotgun (WGS) entry which is preliminary data.</text>
</comment>
<evidence type="ECO:0000313" key="3">
    <source>
        <dbReference type="Proteomes" id="UP000465712"/>
    </source>
</evidence>
<dbReference type="PIRSF" id="PIRSF000714">
    <property type="entry name" value="HIT"/>
    <property type="match status" value="1"/>
</dbReference>
<dbReference type="Proteomes" id="UP000465712">
    <property type="component" value="Unassembled WGS sequence"/>
</dbReference>
<protein>
    <submittedName>
        <fullName evidence="2">HIT domain-containing protein</fullName>
    </submittedName>
</protein>
<dbReference type="InterPro" id="IPR036265">
    <property type="entry name" value="HIT-like_sf"/>
</dbReference>
<dbReference type="AlphaFoldDB" id="A0A7X4XWH0"/>
<dbReference type="InterPro" id="IPR011146">
    <property type="entry name" value="HIT-like"/>
</dbReference>
<dbReference type="Pfam" id="PF01230">
    <property type="entry name" value="HIT"/>
    <property type="match status" value="1"/>
</dbReference>